<dbReference type="InParanoid" id="A0A1B7MD75"/>
<keyword evidence="3" id="KW-1185">Reference proteome</keyword>
<feature type="compositionally biased region" description="Polar residues" evidence="1">
    <location>
        <begin position="119"/>
        <end position="131"/>
    </location>
</feature>
<feature type="region of interest" description="Disordered" evidence="1">
    <location>
        <begin position="93"/>
        <end position="131"/>
    </location>
</feature>
<feature type="compositionally biased region" description="Basic and acidic residues" evidence="1">
    <location>
        <begin position="97"/>
        <end position="108"/>
    </location>
</feature>
<dbReference type="EMBL" id="KV450290">
    <property type="protein sequence ID" value="OAX30546.1"/>
    <property type="molecule type" value="Genomic_DNA"/>
</dbReference>
<evidence type="ECO:0000313" key="2">
    <source>
        <dbReference type="EMBL" id="OAX30546.1"/>
    </source>
</evidence>
<reference evidence="2 3" key="1">
    <citation type="submission" date="2016-06" db="EMBL/GenBank/DDBJ databases">
        <title>Comparative genomics of the ectomycorrhizal sister species Rhizopogon vinicolor and Rhizopogon vesiculosus (Basidiomycota: Boletales) reveals a divergence of the mating type B locus.</title>
        <authorList>
            <consortium name="DOE Joint Genome Institute"/>
            <person name="Mujic A.B."/>
            <person name="Kuo A."/>
            <person name="Tritt A."/>
            <person name="Lipzen A."/>
            <person name="Chen C."/>
            <person name="Johnson J."/>
            <person name="Sharma A."/>
            <person name="Barry K."/>
            <person name="Grigoriev I.V."/>
            <person name="Spatafora J.W."/>
        </authorList>
    </citation>
    <scope>NUCLEOTIDE SEQUENCE [LARGE SCALE GENOMIC DNA]</scope>
    <source>
        <strain evidence="2 3">AM-OR11-026</strain>
    </source>
</reference>
<accession>A0A1B7MD75</accession>
<dbReference type="AlphaFoldDB" id="A0A1B7MD75"/>
<sequence length="141" mass="16061">MYVTFFCQCFLCLSPDDWFTFSFQLHRACLQATLHRPQFSLEPHQHRLLPYPLPPLPPPSNPAYAAYHDPFVQAMHCRQLSMFLSRRRYAAAGAPKGNDDCIRDEDFNSRPPSPNSNSQRASESAQINTGEHGSGRLCFCL</sequence>
<protein>
    <submittedName>
        <fullName evidence="2">Uncharacterized protein</fullName>
    </submittedName>
</protein>
<dbReference type="Proteomes" id="UP000092154">
    <property type="component" value="Unassembled WGS sequence"/>
</dbReference>
<dbReference type="OrthoDB" id="2687017at2759"/>
<name>A0A1B7MD75_9AGAM</name>
<evidence type="ECO:0000256" key="1">
    <source>
        <dbReference type="SAM" id="MobiDB-lite"/>
    </source>
</evidence>
<gene>
    <name evidence="2" type="ORF">K503DRAFT_807094</name>
</gene>
<proteinExistence type="predicted"/>
<evidence type="ECO:0000313" key="3">
    <source>
        <dbReference type="Proteomes" id="UP000092154"/>
    </source>
</evidence>
<organism evidence="2 3">
    <name type="scientific">Rhizopogon vinicolor AM-OR11-026</name>
    <dbReference type="NCBI Taxonomy" id="1314800"/>
    <lineage>
        <taxon>Eukaryota</taxon>
        <taxon>Fungi</taxon>
        <taxon>Dikarya</taxon>
        <taxon>Basidiomycota</taxon>
        <taxon>Agaricomycotina</taxon>
        <taxon>Agaricomycetes</taxon>
        <taxon>Agaricomycetidae</taxon>
        <taxon>Boletales</taxon>
        <taxon>Suillineae</taxon>
        <taxon>Rhizopogonaceae</taxon>
        <taxon>Rhizopogon</taxon>
    </lineage>
</organism>